<gene>
    <name evidence="1" type="ORF">GIY56_17445</name>
</gene>
<dbReference type="AlphaFoldDB" id="A0A6L6HSE3"/>
<comment type="caution">
    <text evidence="1">The sequence shown here is derived from an EMBL/GenBank/DDBJ whole genome shotgun (WGS) entry which is preliminary data.</text>
</comment>
<keyword evidence="2" id="KW-1185">Reference proteome</keyword>
<reference evidence="1 2" key="1">
    <citation type="submission" date="2019-11" db="EMBL/GenBank/DDBJ databases">
        <authorList>
            <person name="Lang L."/>
        </authorList>
    </citation>
    <scope>NUCLEOTIDE SEQUENCE [LARGE SCALE GENOMIC DNA]</scope>
    <source>
        <strain evidence="1 2">YIM 132242</strain>
    </source>
</reference>
<sequence length="94" mass="10424">MPDSWLGRPLFSYADLEKRILGRHLFRKIRQVVNDTLPCARGPAGYAQSARKTGGSELSALSLRVMGLFAKTEILVARRGPCPMSMSQETKALF</sequence>
<dbReference type="EMBL" id="WMBT01000027">
    <property type="protein sequence ID" value="MTE02077.1"/>
    <property type="molecule type" value="Genomic_DNA"/>
</dbReference>
<evidence type="ECO:0000313" key="2">
    <source>
        <dbReference type="Proteomes" id="UP000481417"/>
    </source>
</evidence>
<name>A0A6L6HSE3_9RHOB</name>
<protein>
    <submittedName>
        <fullName evidence="1">Uncharacterized protein</fullName>
    </submittedName>
</protein>
<accession>A0A6L6HSE3</accession>
<organism evidence="1 2">
    <name type="scientific">Paracoccus lichenicola</name>
    <dbReference type="NCBI Taxonomy" id="2665644"/>
    <lineage>
        <taxon>Bacteria</taxon>
        <taxon>Pseudomonadati</taxon>
        <taxon>Pseudomonadota</taxon>
        <taxon>Alphaproteobacteria</taxon>
        <taxon>Rhodobacterales</taxon>
        <taxon>Paracoccaceae</taxon>
        <taxon>Paracoccus</taxon>
    </lineage>
</organism>
<proteinExistence type="predicted"/>
<dbReference type="Proteomes" id="UP000481417">
    <property type="component" value="Unassembled WGS sequence"/>
</dbReference>
<evidence type="ECO:0000313" key="1">
    <source>
        <dbReference type="EMBL" id="MTE02077.1"/>
    </source>
</evidence>